<sequence>MPEREPTRRDVLEAAGAATLGGTLSALSASNAAAARVVPESVAAGERFEVERERATSVFPQSVASGGPTPSGVLLWTRIDPDANDGETPLVVEVAEDEGFDRTVYEGIVPASKFGKESDYTVTVDVDGELGPDSRYFYRFVYGGDASEVGRCRTLPTPDASPDSVEFAVASCNNYLHGYFGAFGRIAESEVDFLVHLGDFIYEYAGDGPGDRSIDLPSGRQKAAGLADYRHLYRTYRSDELLRRALRRHTLIHTWDDHEIVNDRWWSYEADAPQTNSHPRGHDPEFMRRLYVAGIRAYTEYVPVRAEYDPSGEDGRELAPDEIREGFRLYRSFRFGDLVDLFVTDERLYRSRPPDTDGPGPTVSADVAAENPGRTMLGADQREWLLDGMTGSDARWRLWANEVLAAAFRFVDGDGVTVNADAWDGYATERERVLSHLAEADVENVVALTGDMHSYLAAYLLTEYRLTAAAGDGPDSEAGERAGVEFMAPAVSSDNLEAMGSLSDSSTETIASALEAQNPHVEWFDSSHWGYAVVEVERDRLVYSAYAVDRSVDSADASERLLRRYRVPAGTHEIERVETDETRDNDDASLTESKRKRTERNGPDET</sequence>
<evidence type="ECO:0000256" key="1">
    <source>
        <dbReference type="SAM" id="MobiDB-lite"/>
    </source>
</evidence>
<dbReference type="AlphaFoldDB" id="A0ABD5PZH5"/>
<dbReference type="InterPro" id="IPR006311">
    <property type="entry name" value="TAT_signal"/>
</dbReference>
<dbReference type="InterPro" id="IPR052900">
    <property type="entry name" value="Phospholipid_Metab_Enz"/>
</dbReference>
<evidence type="ECO:0000259" key="3">
    <source>
        <dbReference type="Pfam" id="PF16655"/>
    </source>
</evidence>
<dbReference type="PROSITE" id="PS51318">
    <property type="entry name" value="TAT"/>
    <property type="match status" value="1"/>
</dbReference>
<dbReference type="Pfam" id="PF16655">
    <property type="entry name" value="PhoD_N"/>
    <property type="match status" value="1"/>
</dbReference>
<dbReference type="RefSeq" id="WP_254270115.1">
    <property type="nucleotide sequence ID" value="NZ_CP100401.1"/>
</dbReference>
<dbReference type="Proteomes" id="UP001595945">
    <property type="component" value="Unassembled WGS sequence"/>
</dbReference>
<reference evidence="4 5" key="1">
    <citation type="journal article" date="2019" name="Int. J. Syst. Evol. Microbiol.">
        <title>The Global Catalogue of Microorganisms (GCM) 10K type strain sequencing project: providing services to taxonomists for standard genome sequencing and annotation.</title>
        <authorList>
            <consortium name="The Broad Institute Genomics Platform"/>
            <consortium name="The Broad Institute Genome Sequencing Center for Infectious Disease"/>
            <person name="Wu L."/>
            <person name="Ma J."/>
        </authorList>
    </citation>
    <scope>NUCLEOTIDE SEQUENCE [LARGE SCALE GENOMIC DNA]</scope>
    <source>
        <strain evidence="4 5">XZYJ18</strain>
    </source>
</reference>
<dbReference type="PANTHER" id="PTHR43606:SF2">
    <property type="entry name" value="ALKALINE PHOSPHATASE FAMILY PROTEIN (AFU_ORTHOLOGUE AFUA_5G03860)"/>
    <property type="match status" value="1"/>
</dbReference>
<comment type="caution">
    <text evidence="4">The sequence shown here is derived from an EMBL/GenBank/DDBJ whole genome shotgun (WGS) entry which is preliminary data.</text>
</comment>
<evidence type="ECO:0000313" key="4">
    <source>
        <dbReference type="EMBL" id="MFC4823895.1"/>
    </source>
</evidence>
<accession>A0ABD5PZH5</accession>
<proteinExistence type="predicted"/>
<dbReference type="SUPFAM" id="SSF56300">
    <property type="entry name" value="Metallo-dependent phosphatases"/>
    <property type="match status" value="1"/>
</dbReference>
<dbReference type="InterPro" id="IPR032093">
    <property type="entry name" value="PhoD_N"/>
</dbReference>
<keyword evidence="5" id="KW-1185">Reference proteome</keyword>
<name>A0ABD5PZH5_9EURY</name>
<dbReference type="Gene3D" id="3.60.21.70">
    <property type="entry name" value="PhoD-like phosphatase"/>
    <property type="match status" value="1"/>
</dbReference>
<dbReference type="Gene3D" id="2.60.40.380">
    <property type="entry name" value="Purple acid phosphatase-like, N-terminal"/>
    <property type="match status" value="1"/>
</dbReference>
<dbReference type="EMBL" id="JBHSHT010000001">
    <property type="protein sequence ID" value="MFC4823895.1"/>
    <property type="molecule type" value="Genomic_DNA"/>
</dbReference>
<dbReference type="GeneID" id="73047156"/>
<feature type="domain" description="Phospholipase D N-terminal" evidence="3">
    <location>
        <begin position="62"/>
        <end position="154"/>
    </location>
</feature>
<dbReference type="InterPro" id="IPR038607">
    <property type="entry name" value="PhoD-like_sf"/>
</dbReference>
<feature type="domain" description="PhoD-like phosphatase metallophosphatase" evidence="2">
    <location>
        <begin position="167"/>
        <end position="541"/>
    </location>
</feature>
<gene>
    <name evidence="4" type="ORF">ACFO9K_06440</name>
</gene>
<dbReference type="CDD" id="cd07389">
    <property type="entry name" value="MPP_PhoD"/>
    <property type="match status" value="1"/>
</dbReference>
<dbReference type="InterPro" id="IPR029052">
    <property type="entry name" value="Metallo-depent_PP-like"/>
</dbReference>
<evidence type="ECO:0000259" key="2">
    <source>
        <dbReference type="Pfam" id="PF09423"/>
    </source>
</evidence>
<evidence type="ECO:0000313" key="5">
    <source>
        <dbReference type="Proteomes" id="UP001595945"/>
    </source>
</evidence>
<feature type="compositionally biased region" description="Basic and acidic residues" evidence="1">
    <location>
        <begin position="572"/>
        <end position="586"/>
    </location>
</feature>
<dbReference type="PANTHER" id="PTHR43606">
    <property type="entry name" value="PHOSPHATASE, PUTATIVE (AFU_ORTHOLOGUE AFUA_6G08710)-RELATED"/>
    <property type="match status" value="1"/>
</dbReference>
<feature type="region of interest" description="Disordered" evidence="1">
    <location>
        <begin position="567"/>
        <end position="606"/>
    </location>
</feature>
<dbReference type="Pfam" id="PF09423">
    <property type="entry name" value="PhoD"/>
    <property type="match status" value="1"/>
</dbReference>
<dbReference type="InterPro" id="IPR018946">
    <property type="entry name" value="PhoD-like_MPP"/>
</dbReference>
<organism evidence="4 5">
    <name type="scientific">Halorussus aquaticus</name>
    <dbReference type="NCBI Taxonomy" id="2953748"/>
    <lineage>
        <taxon>Archaea</taxon>
        <taxon>Methanobacteriati</taxon>
        <taxon>Methanobacteriota</taxon>
        <taxon>Stenosarchaea group</taxon>
        <taxon>Halobacteria</taxon>
        <taxon>Halobacteriales</taxon>
        <taxon>Haladaptataceae</taxon>
        <taxon>Halorussus</taxon>
    </lineage>
</organism>
<protein>
    <submittedName>
        <fullName evidence="4">Alkaline phosphatase D family protein</fullName>
    </submittedName>
</protein>